<dbReference type="PROSITE" id="PS52016">
    <property type="entry name" value="TONB_DEPENDENT_REC_3"/>
    <property type="match status" value="1"/>
</dbReference>
<dbReference type="Pfam" id="PF07715">
    <property type="entry name" value="Plug"/>
    <property type="match status" value="1"/>
</dbReference>
<keyword evidence="2 8" id="KW-0813">Transport</keyword>
<evidence type="ECO:0000259" key="10">
    <source>
        <dbReference type="Pfam" id="PF00593"/>
    </source>
</evidence>
<dbReference type="AlphaFoldDB" id="A0A2T1KQ53"/>
<accession>A0A2T1KQ53</accession>
<keyword evidence="7 8" id="KW-0998">Cell outer membrane</keyword>
<gene>
    <name evidence="12" type="ORF">C7H09_04620</name>
</gene>
<keyword evidence="3 8" id="KW-1134">Transmembrane beta strand</keyword>
<evidence type="ECO:0000256" key="5">
    <source>
        <dbReference type="ARBA" id="ARBA00023077"/>
    </source>
</evidence>
<dbReference type="Proteomes" id="UP000239866">
    <property type="component" value="Unassembled WGS sequence"/>
</dbReference>
<evidence type="ECO:0000256" key="7">
    <source>
        <dbReference type="ARBA" id="ARBA00023237"/>
    </source>
</evidence>
<dbReference type="PANTHER" id="PTHR30069:SF27">
    <property type="entry name" value="BLL4766 PROTEIN"/>
    <property type="match status" value="1"/>
</dbReference>
<evidence type="ECO:0000256" key="2">
    <source>
        <dbReference type="ARBA" id="ARBA00022448"/>
    </source>
</evidence>
<keyword evidence="4 8" id="KW-0812">Transmembrane</keyword>
<dbReference type="InterPro" id="IPR012910">
    <property type="entry name" value="Plug_dom"/>
</dbReference>
<dbReference type="InterPro" id="IPR037066">
    <property type="entry name" value="Plug_dom_sf"/>
</dbReference>
<dbReference type="Pfam" id="PF00593">
    <property type="entry name" value="TonB_dep_Rec_b-barrel"/>
    <property type="match status" value="1"/>
</dbReference>
<dbReference type="InterPro" id="IPR000531">
    <property type="entry name" value="Beta-barrel_TonB"/>
</dbReference>
<evidence type="ECO:0000256" key="6">
    <source>
        <dbReference type="ARBA" id="ARBA00023136"/>
    </source>
</evidence>
<feature type="domain" description="TonB-dependent receptor-like beta-barrel" evidence="10">
    <location>
        <begin position="329"/>
        <end position="677"/>
    </location>
</feature>
<dbReference type="GO" id="GO:0044718">
    <property type="term" value="P:siderophore transmembrane transport"/>
    <property type="evidence" value="ECO:0007669"/>
    <property type="project" value="TreeGrafter"/>
</dbReference>
<evidence type="ECO:0000256" key="1">
    <source>
        <dbReference type="ARBA" id="ARBA00004571"/>
    </source>
</evidence>
<protein>
    <submittedName>
        <fullName evidence="12">TonB-dependent receptor</fullName>
    </submittedName>
</protein>
<dbReference type="Gene3D" id="2.170.130.10">
    <property type="entry name" value="TonB-dependent receptor, plug domain"/>
    <property type="match status" value="1"/>
</dbReference>
<proteinExistence type="inferred from homology"/>
<dbReference type="EMBL" id="PXNP01000016">
    <property type="protein sequence ID" value="PSF12168.1"/>
    <property type="molecule type" value="Genomic_DNA"/>
</dbReference>
<evidence type="ECO:0000256" key="4">
    <source>
        <dbReference type="ARBA" id="ARBA00022692"/>
    </source>
</evidence>
<dbReference type="Gene3D" id="2.40.170.20">
    <property type="entry name" value="TonB-dependent receptor, beta-barrel domain"/>
    <property type="match status" value="1"/>
</dbReference>
<keyword evidence="5 9" id="KW-0798">TonB box</keyword>
<dbReference type="SUPFAM" id="SSF56935">
    <property type="entry name" value="Porins"/>
    <property type="match status" value="1"/>
</dbReference>
<comment type="similarity">
    <text evidence="8 9">Belongs to the TonB-dependent receptor family.</text>
</comment>
<evidence type="ECO:0000256" key="9">
    <source>
        <dbReference type="RuleBase" id="RU003357"/>
    </source>
</evidence>
<evidence type="ECO:0000313" key="12">
    <source>
        <dbReference type="EMBL" id="PSF12168.1"/>
    </source>
</evidence>
<dbReference type="InterPro" id="IPR036942">
    <property type="entry name" value="Beta-barrel_TonB_sf"/>
</dbReference>
<feature type="domain" description="TonB-dependent receptor plug" evidence="11">
    <location>
        <begin position="73"/>
        <end position="181"/>
    </location>
</feature>
<dbReference type="GO" id="GO:0009279">
    <property type="term" value="C:cell outer membrane"/>
    <property type="evidence" value="ECO:0007669"/>
    <property type="project" value="UniProtKB-SubCell"/>
</dbReference>
<dbReference type="GO" id="GO:0015344">
    <property type="term" value="F:siderophore uptake transmembrane transporter activity"/>
    <property type="evidence" value="ECO:0007669"/>
    <property type="project" value="TreeGrafter"/>
</dbReference>
<reference evidence="12 13" key="1">
    <citation type="submission" date="2018-03" db="EMBL/GenBank/DDBJ databases">
        <title>Marinobacter brunus sp. nov., a marine bacterium of Gamma-proteobacteria isolated from the surface seawater of the South China Sea.</title>
        <authorList>
            <person name="Cheng H."/>
            <person name="Wu Y.-H."/>
            <person name="Xamxidin M."/>
            <person name="Xu X.-W."/>
        </authorList>
    </citation>
    <scope>NUCLEOTIDE SEQUENCE [LARGE SCALE GENOMIC DNA]</scope>
    <source>
        <strain evidence="12 13">NH169-3</strain>
    </source>
</reference>
<evidence type="ECO:0000259" key="11">
    <source>
        <dbReference type="Pfam" id="PF07715"/>
    </source>
</evidence>
<dbReference type="InterPro" id="IPR039426">
    <property type="entry name" value="TonB-dep_rcpt-like"/>
</dbReference>
<evidence type="ECO:0000313" key="13">
    <source>
        <dbReference type="Proteomes" id="UP000239866"/>
    </source>
</evidence>
<dbReference type="PANTHER" id="PTHR30069">
    <property type="entry name" value="TONB-DEPENDENT OUTER MEMBRANE RECEPTOR"/>
    <property type="match status" value="1"/>
</dbReference>
<comment type="subcellular location">
    <subcellularLocation>
        <location evidence="1 8">Cell outer membrane</location>
        <topology evidence="1 8">Multi-pass membrane protein</topology>
    </subcellularLocation>
</comment>
<keyword evidence="12" id="KW-0675">Receptor</keyword>
<comment type="caution">
    <text evidence="12">The sequence shown here is derived from an EMBL/GenBank/DDBJ whole genome shotgun (WGS) entry which is preliminary data.</text>
</comment>
<organism evidence="12 13">
    <name type="scientific">Marinobacter fuscus</name>
    <dbReference type="NCBI Taxonomy" id="2109942"/>
    <lineage>
        <taxon>Bacteria</taxon>
        <taxon>Pseudomonadati</taxon>
        <taxon>Pseudomonadota</taxon>
        <taxon>Gammaproteobacteria</taxon>
        <taxon>Pseudomonadales</taxon>
        <taxon>Marinobacteraceae</taxon>
        <taxon>Marinobacter</taxon>
    </lineage>
</organism>
<evidence type="ECO:0000256" key="3">
    <source>
        <dbReference type="ARBA" id="ARBA00022452"/>
    </source>
</evidence>
<keyword evidence="6 8" id="KW-0472">Membrane</keyword>
<evidence type="ECO:0000256" key="8">
    <source>
        <dbReference type="PROSITE-ProRule" id="PRU01360"/>
    </source>
</evidence>
<keyword evidence="13" id="KW-1185">Reference proteome</keyword>
<dbReference type="OrthoDB" id="9758929at2"/>
<sequence length="739" mass="84014">MLITNYSCVKPVAKRRVQGSQWLVASVSLAFTLTHIPQAFGTSAPAPEFNSGLDGMLLEIPEVLTTTRLRQPKTRVPGSTTVIEGELIRNLGIRNLYEVFRLVPGMVVNFVGNHQPVTTYHGTVHYEQRRMQVLVDGRTAHRANLSDMDWETMPVPLELIERIEVARGPNSAAYGINAFLGTINIITRDPADTANLEATVTRGSRRNMRTFAATGNADGQYDWRLSYESRKFDGFDYQVSGPDEFPFNDGHDVQSFLYDSRVTFSPDTNLQLHAGVVDGSKYQDKHKTGELNPQNNPDMDVRDFYLQGRLNFNTSESHFFHIQASVENFDRRQQYTVRLPDSAVDCLKNGTPLYQYTYFGNSRERLCFVSQGGPDLTADVTADSEDTRMELELQNTLLVSEQLKLVSGAGFRKDVFRSETYFNGRGSDYQSRLFGNLEYSPWQWLTLNAGGNWERTSTTGESYFSPRVASNFIFNQNHALRLVFSQAVRTPDSFEQKPDWGYTLRNVSPGTYSDLEGFRVDIPAAVEDPALLTLGEPLEEETITSREISYFGQFPLNRALLSLEVRGFKDELRDMVSGVIQLKKWTIDNNVAVDQKGFEVEARLDYPATSFRASYGYLDQDTRYVGEPIIDSNGDRNLREENYAAGLLTRMSVRHSGSLAVVQDLPYGLRWSGAFYWADEFRTQFERFDTRIAKQIIQPRYTAEIAFSMQHYLNREPELSSDNNIEDQNQFFVEAGLRF</sequence>
<name>A0A2T1KQ53_9GAMM</name>